<dbReference type="FunFam" id="3.90.76.10:FF:000001">
    <property type="entry name" value="Oligopeptide ABC transporter substrate-binding protein"/>
    <property type="match status" value="1"/>
</dbReference>
<dbReference type="PIRSF" id="PIRSF002741">
    <property type="entry name" value="MppA"/>
    <property type="match status" value="1"/>
</dbReference>
<dbReference type="GO" id="GO:1904680">
    <property type="term" value="F:peptide transmembrane transporter activity"/>
    <property type="evidence" value="ECO:0007669"/>
    <property type="project" value="TreeGrafter"/>
</dbReference>
<dbReference type="Gene3D" id="3.40.190.10">
    <property type="entry name" value="Periplasmic binding protein-like II"/>
    <property type="match status" value="1"/>
</dbReference>
<comment type="subcellular location">
    <subcellularLocation>
        <location evidence="1">Cell envelope</location>
    </subcellularLocation>
</comment>
<accession>A0A1I0HSB8</accession>
<dbReference type="Gene3D" id="3.90.76.10">
    <property type="entry name" value="Dipeptide-binding Protein, Domain 1"/>
    <property type="match status" value="1"/>
</dbReference>
<proteinExistence type="inferred from homology"/>
<evidence type="ECO:0000313" key="9">
    <source>
        <dbReference type="Proteomes" id="UP000198508"/>
    </source>
</evidence>
<dbReference type="InterPro" id="IPR039424">
    <property type="entry name" value="SBP_5"/>
</dbReference>
<dbReference type="GO" id="GO:0015833">
    <property type="term" value="P:peptide transport"/>
    <property type="evidence" value="ECO:0007669"/>
    <property type="project" value="TreeGrafter"/>
</dbReference>
<evidence type="ECO:0000256" key="6">
    <source>
        <dbReference type="SAM" id="SignalP"/>
    </source>
</evidence>
<dbReference type="EMBL" id="FOIM01000017">
    <property type="protein sequence ID" value="SET86201.1"/>
    <property type="molecule type" value="Genomic_DNA"/>
</dbReference>
<dbReference type="GeneID" id="93279129"/>
<evidence type="ECO:0000313" key="8">
    <source>
        <dbReference type="EMBL" id="SET86201.1"/>
    </source>
</evidence>
<feature type="domain" description="Solute-binding protein family 5" evidence="7">
    <location>
        <begin position="108"/>
        <end position="491"/>
    </location>
</feature>
<dbReference type="InterPro" id="IPR030678">
    <property type="entry name" value="Peptide/Ni-bd"/>
</dbReference>
<evidence type="ECO:0000259" key="7">
    <source>
        <dbReference type="Pfam" id="PF00496"/>
    </source>
</evidence>
<feature type="compositionally biased region" description="Low complexity" evidence="5">
    <location>
        <begin position="35"/>
        <end position="53"/>
    </location>
</feature>
<dbReference type="Pfam" id="PF00496">
    <property type="entry name" value="SBP_bac_5"/>
    <property type="match status" value="1"/>
</dbReference>
<reference evidence="9" key="1">
    <citation type="submission" date="2016-10" db="EMBL/GenBank/DDBJ databases">
        <authorList>
            <person name="Varghese N."/>
            <person name="Submissions S."/>
        </authorList>
    </citation>
    <scope>NUCLEOTIDE SEQUENCE [LARGE SCALE GENOMIC DNA]</scope>
    <source>
        <strain evidence="9">NLAE-zl-G277</strain>
    </source>
</reference>
<comment type="similarity">
    <text evidence="2">Belongs to the bacterial solute-binding protein 5 family.</text>
</comment>
<dbReference type="GO" id="GO:0043190">
    <property type="term" value="C:ATP-binding cassette (ABC) transporter complex"/>
    <property type="evidence" value="ECO:0007669"/>
    <property type="project" value="InterPro"/>
</dbReference>
<dbReference type="GO" id="GO:0030288">
    <property type="term" value="C:outer membrane-bounded periplasmic space"/>
    <property type="evidence" value="ECO:0007669"/>
    <property type="project" value="UniProtKB-ARBA"/>
</dbReference>
<dbReference type="Gene3D" id="3.10.105.10">
    <property type="entry name" value="Dipeptide-binding Protein, Domain 3"/>
    <property type="match status" value="1"/>
</dbReference>
<evidence type="ECO:0000256" key="5">
    <source>
        <dbReference type="SAM" id="MobiDB-lite"/>
    </source>
</evidence>
<evidence type="ECO:0000256" key="2">
    <source>
        <dbReference type="ARBA" id="ARBA00005695"/>
    </source>
</evidence>
<dbReference type="Proteomes" id="UP000198508">
    <property type="component" value="Unassembled WGS sequence"/>
</dbReference>
<dbReference type="InterPro" id="IPR000914">
    <property type="entry name" value="SBP_5_dom"/>
</dbReference>
<protein>
    <submittedName>
        <fullName evidence="8">Oligopeptide transport system substrate-binding protein</fullName>
    </submittedName>
</protein>
<sequence length="568" mass="62625">MMKKTMLKKAAAAVLCTAMVVSLAACGGGSGTKETAAAGSSAAGSEAGSTGEAAGEKEAFEINVHNGSEPASLDPNALNSNDSMITTLHMFEGLAKYAKGGEGVELGQAKDYTVSDDGLVYTFTLRDDIFWSDGQPVVAGDFVYSWQRLVSGGYENSYFIDMVQNAVEIQNGAKDKSELGVKAIDDKTLEVTLKAPCNYFIEIVAAAVTSPVRQDIIEANGEMWYENPETYIGNGAYKLVEWSHQEKIVMEANDKYYDYANLGPTKITWMLMDDDNAILAAFESGDLAYAASFPTEELDRLKEAGTFQVAPVAGTYYILVNAEGKGMIPELQDPKVRRALALAIDRNYVTDMVTKRGELPADTFLPRGFHDEDGKDYYDSADKFWDNSTYEANCEEAKKLMAEAGYPDGAGFPTISYTINNNSAHAAIAEYVQNVWKEVLGVDCTIDSQEFAVFLDMRSAGDYALARAGWTVDYMDPASLMELWITSSGNNDCHFYNEEYDSYISAAAHATSQNERFENFHKAEKILEEQLPIIPIYYYSEPYLMDTSKYDGFFSYLAMPVFKYVVQK</sequence>
<organism evidence="8 9">
    <name type="scientific">Enterocloster lavalensis</name>
    <dbReference type="NCBI Taxonomy" id="460384"/>
    <lineage>
        <taxon>Bacteria</taxon>
        <taxon>Bacillati</taxon>
        <taxon>Bacillota</taxon>
        <taxon>Clostridia</taxon>
        <taxon>Lachnospirales</taxon>
        <taxon>Lachnospiraceae</taxon>
        <taxon>Enterocloster</taxon>
    </lineage>
</organism>
<dbReference type="SUPFAM" id="SSF53850">
    <property type="entry name" value="Periplasmic binding protein-like II"/>
    <property type="match status" value="1"/>
</dbReference>
<dbReference type="CDD" id="cd08504">
    <property type="entry name" value="PBP2_OppA"/>
    <property type="match status" value="1"/>
</dbReference>
<evidence type="ECO:0000256" key="1">
    <source>
        <dbReference type="ARBA" id="ARBA00004196"/>
    </source>
</evidence>
<keyword evidence="9" id="KW-1185">Reference proteome</keyword>
<feature type="signal peptide" evidence="6">
    <location>
        <begin position="1"/>
        <end position="24"/>
    </location>
</feature>
<keyword evidence="4 6" id="KW-0732">Signal</keyword>
<evidence type="ECO:0000256" key="3">
    <source>
        <dbReference type="ARBA" id="ARBA00022448"/>
    </source>
</evidence>
<dbReference type="PANTHER" id="PTHR30290">
    <property type="entry name" value="PERIPLASMIC BINDING COMPONENT OF ABC TRANSPORTER"/>
    <property type="match status" value="1"/>
</dbReference>
<dbReference type="PANTHER" id="PTHR30290:SF10">
    <property type="entry name" value="PERIPLASMIC OLIGOPEPTIDE-BINDING PROTEIN-RELATED"/>
    <property type="match status" value="1"/>
</dbReference>
<dbReference type="PROSITE" id="PS51257">
    <property type="entry name" value="PROKAR_LIPOPROTEIN"/>
    <property type="match status" value="1"/>
</dbReference>
<dbReference type="RefSeq" id="WP_166434543.1">
    <property type="nucleotide sequence ID" value="NZ_DAINWJ010000078.1"/>
</dbReference>
<name>A0A1I0HSB8_9FIRM</name>
<feature type="chain" id="PRO_5011698149" evidence="6">
    <location>
        <begin position="25"/>
        <end position="568"/>
    </location>
</feature>
<keyword evidence="3" id="KW-0813">Transport</keyword>
<gene>
    <name evidence="8" type="ORF">SAMN05216313_11741</name>
</gene>
<dbReference type="STRING" id="460384.SAMN05216313_11741"/>
<feature type="region of interest" description="Disordered" evidence="5">
    <location>
        <begin position="35"/>
        <end position="54"/>
    </location>
</feature>
<dbReference type="FunFam" id="3.10.105.10:FF:000001">
    <property type="entry name" value="Oligopeptide ABC transporter, oligopeptide-binding protein"/>
    <property type="match status" value="1"/>
</dbReference>
<evidence type="ECO:0000256" key="4">
    <source>
        <dbReference type="ARBA" id="ARBA00022729"/>
    </source>
</evidence>
<dbReference type="AlphaFoldDB" id="A0A1I0HSB8"/>